<dbReference type="HAMAP" id="MF_00255">
    <property type="entry name" value="Gly_tRNA_synth_beta"/>
    <property type="match status" value="1"/>
</dbReference>
<keyword evidence="3 9" id="KW-0436">Ligase</keyword>
<dbReference type="PROSITE" id="PS50861">
    <property type="entry name" value="AA_TRNA_LIGASE_II_GLYAB"/>
    <property type="match status" value="1"/>
</dbReference>
<evidence type="ECO:0000313" key="9">
    <source>
        <dbReference type="EMBL" id="SHO81673.1"/>
    </source>
</evidence>
<evidence type="ECO:0000256" key="8">
    <source>
        <dbReference type="ARBA" id="ARBA00047937"/>
    </source>
</evidence>
<evidence type="ECO:0000256" key="1">
    <source>
        <dbReference type="ARBA" id="ARBA00008226"/>
    </source>
</evidence>
<dbReference type="PANTHER" id="PTHR30075">
    <property type="entry name" value="GLYCYL-TRNA SYNTHETASE"/>
    <property type="match status" value="1"/>
</dbReference>
<dbReference type="Pfam" id="PF02092">
    <property type="entry name" value="tRNA_synt_2f"/>
    <property type="match status" value="1"/>
</dbReference>
<keyword evidence="6" id="KW-0648">Protein biosynthesis</keyword>
<dbReference type="EMBL" id="FRYL01000045">
    <property type="protein sequence ID" value="SHO81673.1"/>
    <property type="molecule type" value="Genomic_DNA"/>
</dbReference>
<dbReference type="PANTHER" id="PTHR30075:SF2">
    <property type="entry name" value="GLYCINE--TRNA LIGASE, CHLOROPLASTIC_MITOCHONDRIAL 2"/>
    <property type="match status" value="1"/>
</dbReference>
<keyword evidence="4" id="KW-0547">Nucleotide-binding</keyword>
<protein>
    <recommendedName>
        <fullName evidence="2">glycine--tRNA ligase</fullName>
        <ecNumber evidence="2">6.1.1.14</ecNumber>
    </recommendedName>
</protein>
<keyword evidence="5" id="KW-0067">ATP-binding</keyword>
<accession>A0A1W1ELD0</accession>
<keyword evidence="7 9" id="KW-0030">Aminoacyl-tRNA synthetase</keyword>
<evidence type="ECO:0000256" key="6">
    <source>
        <dbReference type="ARBA" id="ARBA00022917"/>
    </source>
</evidence>
<evidence type="ECO:0000256" key="3">
    <source>
        <dbReference type="ARBA" id="ARBA00022598"/>
    </source>
</evidence>
<dbReference type="GO" id="GO:0004820">
    <property type="term" value="F:glycine-tRNA ligase activity"/>
    <property type="evidence" value="ECO:0007669"/>
    <property type="project" value="UniProtKB-EC"/>
</dbReference>
<dbReference type="GO" id="GO:0005524">
    <property type="term" value="F:ATP binding"/>
    <property type="evidence" value="ECO:0007669"/>
    <property type="project" value="UniProtKB-KW"/>
</dbReference>
<evidence type="ECO:0000256" key="2">
    <source>
        <dbReference type="ARBA" id="ARBA00012829"/>
    </source>
</evidence>
<dbReference type="InterPro" id="IPR006194">
    <property type="entry name" value="Gly-tRNA-synth_heterodimer"/>
</dbReference>
<comment type="similarity">
    <text evidence="1">Belongs to the class-II aminoacyl-tRNA synthetase family.</text>
</comment>
<comment type="catalytic activity">
    <reaction evidence="8">
        <text>tRNA(Gly) + glycine + ATP = glycyl-tRNA(Gly) + AMP + diphosphate</text>
        <dbReference type="Rhea" id="RHEA:16013"/>
        <dbReference type="Rhea" id="RHEA-COMP:9664"/>
        <dbReference type="Rhea" id="RHEA-COMP:9683"/>
        <dbReference type="ChEBI" id="CHEBI:30616"/>
        <dbReference type="ChEBI" id="CHEBI:33019"/>
        <dbReference type="ChEBI" id="CHEBI:57305"/>
        <dbReference type="ChEBI" id="CHEBI:78442"/>
        <dbReference type="ChEBI" id="CHEBI:78522"/>
        <dbReference type="ChEBI" id="CHEBI:456215"/>
        <dbReference type="EC" id="6.1.1.14"/>
    </reaction>
</comment>
<evidence type="ECO:0000256" key="7">
    <source>
        <dbReference type="ARBA" id="ARBA00023146"/>
    </source>
</evidence>
<name>A0A1W1ELD0_9ZZZZ</name>
<dbReference type="GO" id="GO:0006426">
    <property type="term" value="P:glycyl-tRNA aminoacylation"/>
    <property type="evidence" value="ECO:0007669"/>
    <property type="project" value="InterPro"/>
</dbReference>
<dbReference type="InterPro" id="IPR015944">
    <property type="entry name" value="Gly-tRNA-synth_bsu"/>
</dbReference>
<dbReference type="AlphaFoldDB" id="A0A1W1ELD0"/>
<gene>
    <name evidence="9" type="ORF">MNB_SV-15-1219</name>
</gene>
<dbReference type="PRINTS" id="PR01045">
    <property type="entry name" value="TRNASYNTHGB"/>
</dbReference>
<evidence type="ECO:0000256" key="5">
    <source>
        <dbReference type="ARBA" id="ARBA00022840"/>
    </source>
</evidence>
<organism evidence="9">
    <name type="scientific">hydrothermal vent metagenome</name>
    <dbReference type="NCBI Taxonomy" id="652676"/>
    <lineage>
        <taxon>unclassified sequences</taxon>
        <taxon>metagenomes</taxon>
        <taxon>ecological metagenomes</taxon>
    </lineage>
</organism>
<sequence>MKKELLIEIGVEELPAIPLLKIVGNIEKSWANILKSYGLVCDFEFFYTPRRLVLIHKDIPSKQEDSLIENFGAPIAMAFKDGEPTKATIGFAKKCGVEIEELSQSTKKGKDVLYYKQEIKGKDTELLLEDMIKEWIASMSFGKMMRWGDKQESFIRPIRWLQVRLGYHSVPLSLFGVKSSNYTQIHRMISYEPKLVSDISDYRDILDNGGVILEASKRKERIIAQFDKIEAEYNITIERDNALLNEIVAITEYPTALLGSFDEEFLNLPPEVIITSMKEHQRYFAVFNDDKLTNKFIVVSNSYCDDFTKIVEGNERVLKPRLADGMFFYKNDLERGLSLDGLEKIQFMDGLGSLRDKIEREEKIALSLFELYSSRFSDKESKKSIARAINLAKADLTSEMVYEFTELQGVMGYYYAKASGEEESVYNAIKEQYMPLGDGAELPSSLFSAIISISIKLDTLMGLFSIGKLPTGSKDPYALRRAVNGIIRMVIEYDIAFDIDTIIDSFANNYQEFDKDKLKEFIIERINKLIKANPSLLIAVLASGERDINKIFKKVDALNSIVASSEFESQFSTFKRVANISKDIDLNSELKVDTTLFNEDETKLYNEFIKISTKKYNNYKEHLEALFTLKPYLDNYFDEVMVNVEDKAIANNRLNTIASIYKSFREIADIKEISI</sequence>
<dbReference type="GO" id="GO:0005829">
    <property type="term" value="C:cytosol"/>
    <property type="evidence" value="ECO:0007669"/>
    <property type="project" value="TreeGrafter"/>
</dbReference>
<evidence type="ECO:0000256" key="4">
    <source>
        <dbReference type="ARBA" id="ARBA00022741"/>
    </source>
</evidence>
<reference evidence="9" key="1">
    <citation type="submission" date="2016-10" db="EMBL/GenBank/DDBJ databases">
        <authorList>
            <person name="de Groot N.N."/>
        </authorList>
    </citation>
    <scope>NUCLEOTIDE SEQUENCE</scope>
</reference>
<dbReference type="NCBIfam" id="TIGR00211">
    <property type="entry name" value="glyS"/>
    <property type="match status" value="1"/>
</dbReference>
<proteinExistence type="inferred from homology"/>
<dbReference type="EC" id="6.1.1.14" evidence="2"/>